<dbReference type="RefSeq" id="WP_249307371.1">
    <property type="nucleotide sequence ID" value="NZ_JACRSZ010000003.1"/>
</dbReference>
<proteinExistence type="predicted"/>
<dbReference type="Pfam" id="PF03729">
    <property type="entry name" value="DUF308"/>
    <property type="match status" value="1"/>
</dbReference>
<reference evidence="3 4" key="1">
    <citation type="submission" date="2020-08" db="EMBL/GenBank/DDBJ databases">
        <title>Genome public.</title>
        <authorList>
            <person name="Liu C."/>
            <person name="Sun Q."/>
        </authorList>
    </citation>
    <scope>NUCLEOTIDE SEQUENCE [LARGE SCALE GENOMIC DNA]</scope>
    <source>
        <strain evidence="3 4">NSJ-46</strain>
    </source>
</reference>
<feature type="transmembrane region" description="Helical" evidence="2">
    <location>
        <begin position="35"/>
        <end position="57"/>
    </location>
</feature>
<evidence type="ECO:0000256" key="2">
    <source>
        <dbReference type="SAM" id="Phobius"/>
    </source>
</evidence>
<evidence type="ECO:0000313" key="4">
    <source>
        <dbReference type="Proteomes" id="UP000657421"/>
    </source>
</evidence>
<feature type="transmembrane region" description="Helical" evidence="2">
    <location>
        <begin position="69"/>
        <end position="86"/>
    </location>
</feature>
<dbReference type="InterPro" id="IPR005325">
    <property type="entry name" value="DUF308_memb"/>
</dbReference>
<dbReference type="PANTHER" id="PTHR34989">
    <property type="entry name" value="PROTEIN HDED"/>
    <property type="match status" value="1"/>
</dbReference>
<evidence type="ECO:0000256" key="1">
    <source>
        <dbReference type="SAM" id="MobiDB-lite"/>
    </source>
</evidence>
<feature type="transmembrane region" description="Helical" evidence="2">
    <location>
        <begin position="12"/>
        <end position="29"/>
    </location>
</feature>
<feature type="compositionally biased region" description="Basic and acidic residues" evidence="1">
    <location>
        <begin position="271"/>
        <end position="290"/>
    </location>
</feature>
<keyword evidence="4" id="KW-1185">Reference proteome</keyword>
<feature type="compositionally biased region" description="Acidic residues" evidence="1">
    <location>
        <begin position="261"/>
        <end position="270"/>
    </location>
</feature>
<evidence type="ECO:0000313" key="3">
    <source>
        <dbReference type="EMBL" id="MBC8572390.1"/>
    </source>
</evidence>
<feature type="transmembrane region" description="Helical" evidence="2">
    <location>
        <begin position="151"/>
        <end position="174"/>
    </location>
</feature>
<keyword evidence="2" id="KW-0472">Membrane</keyword>
<accession>A0ABR7N7L8</accession>
<feature type="region of interest" description="Disordered" evidence="1">
    <location>
        <begin position="230"/>
        <end position="290"/>
    </location>
</feature>
<sequence>MENGREVKKSFCLLSVAYIVLGLVLVIWPDISVHTFCFVFGIGMIIFGGAHMILYFTKDRFMNVMQPDLVIGVVCISTGCYILMKMEYMLEIIPFAMGIVALLGGIVKIQSALDLKKLGAARWYIMLVWALVLLIMGAVLVANPFDEQQHVVVILTGASLLVDGIGNLISIFWTGICFRRLKRMPADPYAVSTKGADIIDMEASEEDNVPKEKKKSKIVGSSTFFRKKAAKEEKEAKGNEKEDFPVYSDCEIETEEKADIQMEELEDETESNNKETEPVAEEEAKTPDEE</sequence>
<dbReference type="InterPro" id="IPR052712">
    <property type="entry name" value="Acid_resist_chaperone_HdeD"/>
</dbReference>
<keyword evidence="2" id="KW-1133">Transmembrane helix</keyword>
<gene>
    <name evidence="3" type="ORF">H8716_04710</name>
</gene>
<dbReference type="Proteomes" id="UP000657421">
    <property type="component" value="Unassembled WGS sequence"/>
</dbReference>
<dbReference type="PANTHER" id="PTHR34989:SF1">
    <property type="entry name" value="PROTEIN HDED"/>
    <property type="match status" value="1"/>
</dbReference>
<feature type="compositionally biased region" description="Basic and acidic residues" evidence="1">
    <location>
        <begin position="230"/>
        <end position="244"/>
    </location>
</feature>
<protein>
    <submittedName>
        <fullName evidence="3">DUF308 domain-containing protein</fullName>
    </submittedName>
</protein>
<name>A0ABR7N7L8_9FIRM</name>
<comment type="caution">
    <text evidence="3">The sequence shown here is derived from an EMBL/GenBank/DDBJ whole genome shotgun (WGS) entry which is preliminary data.</text>
</comment>
<organism evidence="3 4">
    <name type="scientific">Jingyaoa shaoxingensis</name>
    <dbReference type="NCBI Taxonomy" id="2763671"/>
    <lineage>
        <taxon>Bacteria</taxon>
        <taxon>Bacillati</taxon>
        <taxon>Bacillota</taxon>
        <taxon>Clostridia</taxon>
        <taxon>Lachnospirales</taxon>
        <taxon>Lachnospiraceae</taxon>
        <taxon>Jingyaoa</taxon>
    </lineage>
</organism>
<keyword evidence="2" id="KW-0812">Transmembrane</keyword>
<feature type="transmembrane region" description="Helical" evidence="2">
    <location>
        <begin position="123"/>
        <end position="145"/>
    </location>
</feature>
<feature type="transmembrane region" description="Helical" evidence="2">
    <location>
        <begin position="92"/>
        <end position="111"/>
    </location>
</feature>
<dbReference type="EMBL" id="JACRSZ010000003">
    <property type="protein sequence ID" value="MBC8572390.1"/>
    <property type="molecule type" value="Genomic_DNA"/>
</dbReference>